<evidence type="ECO:0000256" key="3">
    <source>
        <dbReference type="ARBA" id="ARBA00023125"/>
    </source>
</evidence>
<evidence type="ECO:0000256" key="2">
    <source>
        <dbReference type="ARBA" id="ARBA00023015"/>
    </source>
</evidence>
<dbReference type="EMBL" id="JBHUGY010000034">
    <property type="protein sequence ID" value="MFD2055829.1"/>
    <property type="molecule type" value="Genomic_DNA"/>
</dbReference>
<evidence type="ECO:0000256" key="1">
    <source>
        <dbReference type="ARBA" id="ARBA00009437"/>
    </source>
</evidence>
<dbReference type="InterPro" id="IPR000847">
    <property type="entry name" value="LysR_HTH_N"/>
</dbReference>
<dbReference type="Proteomes" id="UP001597349">
    <property type="component" value="Unassembled WGS sequence"/>
</dbReference>
<dbReference type="PROSITE" id="PS50931">
    <property type="entry name" value="HTH_LYSR"/>
    <property type="match status" value="1"/>
</dbReference>
<organism evidence="7 8">
    <name type="scientific">Mesorhizobium calcicola</name>
    <dbReference type="NCBI Taxonomy" id="1300310"/>
    <lineage>
        <taxon>Bacteria</taxon>
        <taxon>Pseudomonadati</taxon>
        <taxon>Pseudomonadota</taxon>
        <taxon>Alphaproteobacteria</taxon>
        <taxon>Hyphomicrobiales</taxon>
        <taxon>Phyllobacteriaceae</taxon>
        <taxon>Mesorhizobium</taxon>
    </lineage>
</organism>
<reference evidence="8" key="1">
    <citation type="journal article" date="2019" name="Int. J. Syst. Evol. Microbiol.">
        <title>The Global Catalogue of Microorganisms (GCM) 10K type strain sequencing project: providing services to taxonomists for standard genome sequencing and annotation.</title>
        <authorList>
            <consortium name="The Broad Institute Genomics Platform"/>
            <consortium name="The Broad Institute Genome Sequencing Center for Infectious Disease"/>
            <person name="Wu L."/>
            <person name="Ma J."/>
        </authorList>
    </citation>
    <scope>NUCLEOTIDE SEQUENCE [LARGE SCALE GENOMIC DNA]</scope>
    <source>
        <strain evidence="8">CGMCC 1.16226</strain>
    </source>
</reference>
<proteinExistence type="inferred from homology"/>
<dbReference type="InterPro" id="IPR005119">
    <property type="entry name" value="LysR_subst-bd"/>
</dbReference>
<keyword evidence="2" id="KW-0805">Transcription regulation</keyword>
<dbReference type="InterPro" id="IPR036388">
    <property type="entry name" value="WH-like_DNA-bd_sf"/>
</dbReference>
<keyword evidence="4" id="KW-0804">Transcription</keyword>
<dbReference type="Gene3D" id="3.40.190.10">
    <property type="entry name" value="Periplasmic binding protein-like II"/>
    <property type="match status" value="1"/>
</dbReference>
<keyword evidence="8" id="KW-1185">Reference proteome</keyword>
<evidence type="ECO:0000259" key="6">
    <source>
        <dbReference type="PROSITE" id="PS50931"/>
    </source>
</evidence>
<comment type="caution">
    <text evidence="7">The sequence shown here is derived from an EMBL/GenBank/DDBJ whole genome shotgun (WGS) entry which is preliminary data.</text>
</comment>
<sequence>MPDALHCVNLQTCRNSTPIISRRGRSFMEMQQVRYFLALSTTLNFTRAAEECNVTQPALTRAIKTLEDELGGELLRRERQHSHLTELGRRMLPLLQQCYEAANSAKSLAKAVQSSDVAPLNVTISNSVNIALLVSPFTELFRAYPGVHMKISRGSPTTVVEALKNGDVELAVAGQLGAAWDRLDTWPLSELGRAPFVCVAAASRADARRRRLLAGLCRRQTVPSKRVNGSDADQNPGSRNGSLISR</sequence>
<dbReference type="PRINTS" id="PR00039">
    <property type="entry name" value="HTHLYSR"/>
</dbReference>
<feature type="region of interest" description="Disordered" evidence="5">
    <location>
        <begin position="224"/>
        <end position="246"/>
    </location>
</feature>
<name>A0ABW4WJX5_9HYPH</name>
<dbReference type="RefSeq" id="WP_379022434.1">
    <property type="nucleotide sequence ID" value="NZ_JBHUGY010000034.1"/>
</dbReference>
<comment type="similarity">
    <text evidence="1">Belongs to the LysR transcriptional regulatory family.</text>
</comment>
<evidence type="ECO:0000256" key="5">
    <source>
        <dbReference type="SAM" id="MobiDB-lite"/>
    </source>
</evidence>
<gene>
    <name evidence="7" type="ORF">ACFSQT_23020</name>
</gene>
<dbReference type="Gene3D" id="1.10.10.10">
    <property type="entry name" value="Winged helix-like DNA-binding domain superfamily/Winged helix DNA-binding domain"/>
    <property type="match status" value="1"/>
</dbReference>
<accession>A0ABW4WJX5</accession>
<dbReference type="Pfam" id="PF03466">
    <property type="entry name" value="LysR_substrate"/>
    <property type="match status" value="1"/>
</dbReference>
<dbReference type="PANTHER" id="PTHR30346">
    <property type="entry name" value="TRANSCRIPTIONAL DUAL REGULATOR HCAR-RELATED"/>
    <property type="match status" value="1"/>
</dbReference>
<feature type="compositionally biased region" description="Polar residues" evidence="5">
    <location>
        <begin position="231"/>
        <end position="246"/>
    </location>
</feature>
<keyword evidence="3" id="KW-0238">DNA-binding</keyword>
<dbReference type="SUPFAM" id="SSF46785">
    <property type="entry name" value="Winged helix' DNA-binding domain"/>
    <property type="match status" value="1"/>
</dbReference>
<evidence type="ECO:0000256" key="4">
    <source>
        <dbReference type="ARBA" id="ARBA00023163"/>
    </source>
</evidence>
<feature type="domain" description="HTH lysR-type" evidence="6">
    <location>
        <begin position="28"/>
        <end position="85"/>
    </location>
</feature>
<dbReference type="Pfam" id="PF00126">
    <property type="entry name" value="HTH_1"/>
    <property type="match status" value="1"/>
</dbReference>
<protein>
    <submittedName>
        <fullName evidence="7">LysR family transcriptional regulator</fullName>
    </submittedName>
</protein>
<dbReference type="PANTHER" id="PTHR30346:SF17">
    <property type="entry name" value="LYSR FAMILY TRANSCRIPTIONAL REGULATOR"/>
    <property type="match status" value="1"/>
</dbReference>
<evidence type="ECO:0000313" key="8">
    <source>
        <dbReference type="Proteomes" id="UP001597349"/>
    </source>
</evidence>
<evidence type="ECO:0000313" key="7">
    <source>
        <dbReference type="EMBL" id="MFD2055829.1"/>
    </source>
</evidence>
<dbReference type="SUPFAM" id="SSF53850">
    <property type="entry name" value="Periplasmic binding protein-like II"/>
    <property type="match status" value="1"/>
</dbReference>
<dbReference type="InterPro" id="IPR036390">
    <property type="entry name" value="WH_DNA-bd_sf"/>
</dbReference>